<sequence>MSHSVNNVVGHHAVVVNLYATNEKRRQKLASNMGQQSGSRRKIGLWFSQGVASDTIDGTCDSQRVMLVAESGGGVIEAPNERL</sequence>
<evidence type="ECO:0000313" key="1">
    <source>
        <dbReference type="EMBL" id="KAK9024944.1"/>
    </source>
</evidence>
<protein>
    <submittedName>
        <fullName evidence="1">Uncharacterized protein</fullName>
    </submittedName>
</protein>
<name>A0ABR2SIH1_9ROSI</name>
<reference evidence="1 2" key="1">
    <citation type="journal article" date="2024" name="G3 (Bethesda)">
        <title>Genome assembly of Hibiscus sabdariffa L. provides insights into metabolisms of medicinal natural products.</title>
        <authorList>
            <person name="Kim T."/>
        </authorList>
    </citation>
    <scope>NUCLEOTIDE SEQUENCE [LARGE SCALE GENOMIC DNA]</scope>
    <source>
        <strain evidence="1">TK-2024</strain>
        <tissue evidence="1">Old leaves</tissue>
    </source>
</reference>
<comment type="caution">
    <text evidence="1">The sequence shown here is derived from an EMBL/GenBank/DDBJ whole genome shotgun (WGS) entry which is preliminary data.</text>
</comment>
<keyword evidence="2" id="KW-1185">Reference proteome</keyword>
<dbReference type="Proteomes" id="UP001396334">
    <property type="component" value="Unassembled WGS sequence"/>
</dbReference>
<accession>A0ABR2SIH1</accession>
<evidence type="ECO:0000313" key="2">
    <source>
        <dbReference type="Proteomes" id="UP001396334"/>
    </source>
</evidence>
<organism evidence="1 2">
    <name type="scientific">Hibiscus sabdariffa</name>
    <name type="common">roselle</name>
    <dbReference type="NCBI Taxonomy" id="183260"/>
    <lineage>
        <taxon>Eukaryota</taxon>
        <taxon>Viridiplantae</taxon>
        <taxon>Streptophyta</taxon>
        <taxon>Embryophyta</taxon>
        <taxon>Tracheophyta</taxon>
        <taxon>Spermatophyta</taxon>
        <taxon>Magnoliopsida</taxon>
        <taxon>eudicotyledons</taxon>
        <taxon>Gunneridae</taxon>
        <taxon>Pentapetalae</taxon>
        <taxon>rosids</taxon>
        <taxon>malvids</taxon>
        <taxon>Malvales</taxon>
        <taxon>Malvaceae</taxon>
        <taxon>Malvoideae</taxon>
        <taxon>Hibiscus</taxon>
    </lineage>
</organism>
<gene>
    <name evidence="1" type="ORF">V6N11_064847</name>
</gene>
<dbReference type="EMBL" id="JBBPBN010000014">
    <property type="protein sequence ID" value="KAK9024944.1"/>
    <property type="molecule type" value="Genomic_DNA"/>
</dbReference>
<proteinExistence type="predicted"/>